<dbReference type="Proteomes" id="UP000092321">
    <property type="component" value="Unassembled WGS sequence"/>
</dbReference>
<dbReference type="GO" id="GO:0005524">
    <property type="term" value="F:ATP binding"/>
    <property type="evidence" value="ECO:0007669"/>
    <property type="project" value="UniProtKB-KW"/>
</dbReference>
<dbReference type="AlphaFoldDB" id="A0A1B7TB84"/>
<evidence type="ECO:0000256" key="1">
    <source>
        <dbReference type="ARBA" id="ARBA00005190"/>
    </source>
</evidence>
<evidence type="ECO:0000256" key="8">
    <source>
        <dbReference type="ARBA" id="ARBA00043149"/>
    </source>
</evidence>
<dbReference type="GO" id="GO:0006641">
    <property type="term" value="P:triglyceride metabolic process"/>
    <property type="evidence" value="ECO:0007669"/>
    <property type="project" value="TreeGrafter"/>
</dbReference>
<feature type="domain" description="Carbohydrate kinase FGGY N-terminal" evidence="9">
    <location>
        <begin position="16"/>
        <end position="289"/>
    </location>
</feature>
<keyword evidence="7" id="KW-0067">ATP-binding</keyword>
<evidence type="ECO:0000256" key="4">
    <source>
        <dbReference type="ARBA" id="ARBA00022679"/>
    </source>
</evidence>
<dbReference type="Pfam" id="PF00370">
    <property type="entry name" value="FGGY_N"/>
    <property type="match status" value="1"/>
</dbReference>
<dbReference type="EMBL" id="LXPE01000028">
    <property type="protein sequence ID" value="OBA26006.1"/>
    <property type="molecule type" value="Genomic_DNA"/>
</dbReference>
<evidence type="ECO:0000256" key="2">
    <source>
        <dbReference type="ARBA" id="ARBA00009156"/>
    </source>
</evidence>
<dbReference type="OrthoDB" id="5422795at2759"/>
<keyword evidence="4" id="KW-0808">Transferase</keyword>
<dbReference type="GO" id="GO:0019563">
    <property type="term" value="P:glycerol catabolic process"/>
    <property type="evidence" value="ECO:0007669"/>
    <property type="project" value="UniProtKB-UniPathway"/>
</dbReference>
<dbReference type="Gene3D" id="3.30.420.40">
    <property type="match status" value="2"/>
</dbReference>
<dbReference type="InterPro" id="IPR000577">
    <property type="entry name" value="Carb_kinase_FGGY"/>
</dbReference>
<gene>
    <name evidence="11" type="ORF">HANVADRAFT_53496</name>
</gene>
<dbReference type="Pfam" id="PF02782">
    <property type="entry name" value="FGGY_C"/>
    <property type="match status" value="1"/>
</dbReference>
<evidence type="ECO:0000256" key="3">
    <source>
        <dbReference type="ARBA" id="ARBA00012099"/>
    </source>
</evidence>
<evidence type="ECO:0000259" key="10">
    <source>
        <dbReference type="Pfam" id="PF02782"/>
    </source>
</evidence>
<evidence type="ECO:0000313" key="12">
    <source>
        <dbReference type="Proteomes" id="UP000092321"/>
    </source>
</evidence>
<name>A0A1B7TB84_9ASCO</name>
<dbReference type="PROSITE" id="PS00933">
    <property type="entry name" value="FGGY_KINASES_1"/>
    <property type="match status" value="1"/>
</dbReference>
<evidence type="ECO:0000313" key="11">
    <source>
        <dbReference type="EMBL" id="OBA26006.1"/>
    </source>
</evidence>
<evidence type="ECO:0000256" key="7">
    <source>
        <dbReference type="ARBA" id="ARBA00022840"/>
    </source>
</evidence>
<evidence type="ECO:0000256" key="6">
    <source>
        <dbReference type="ARBA" id="ARBA00022777"/>
    </source>
</evidence>
<keyword evidence="6" id="KW-0418">Kinase</keyword>
<dbReference type="GO" id="GO:0046167">
    <property type="term" value="P:glycerol-3-phosphate biosynthetic process"/>
    <property type="evidence" value="ECO:0007669"/>
    <property type="project" value="TreeGrafter"/>
</dbReference>
<feature type="domain" description="Carbohydrate kinase FGGY C-terminal" evidence="10">
    <location>
        <begin position="299"/>
        <end position="500"/>
    </location>
</feature>
<organism evidence="11 12">
    <name type="scientific">Hanseniaspora valbyensis NRRL Y-1626</name>
    <dbReference type="NCBI Taxonomy" id="766949"/>
    <lineage>
        <taxon>Eukaryota</taxon>
        <taxon>Fungi</taxon>
        <taxon>Dikarya</taxon>
        <taxon>Ascomycota</taxon>
        <taxon>Saccharomycotina</taxon>
        <taxon>Saccharomycetes</taxon>
        <taxon>Saccharomycodales</taxon>
        <taxon>Saccharomycodaceae</taxon>
        <taxon>Hanseniaspora</taxon>
    </lineage>
</organism>
<evidence type="ECO:0000259" key="9">
    <source>
        <dbReference type="Pfam" id="PF00370"/>
    </source>
</evidence>
<sequence length="580" mass="66010">MNNSTFIKPFDKEPLILSIDVGTTSIRTMLFKKTSEVFKKTQINYTSNNKPDGISDLCGINDINNNIIYCLNDLFKNIDKTKFKVVSIGIANMRESLISWNSNTLTPSSQCILWNDTRNKNLIDNLKSKMSNEQLTYFKKHTGLNNLSTYFSAGKLRWLLDNDLKNVKLFNKKNEFIHVGTVDSWILTNFTKQKVFKTDLSNACRTGVFNLDTLQNDSNLFEVWDLNYNALYETKKIRFPEIVSSSEFYGHFDIPSHFKQLEIKIFLLSWLENVPIQGCLGDQSASLVGHLKFKPSEIKMTYGTGCFLLLNAGTERPIVGNCDNKLLTTIGYKFPFLDDGKLVYAIEGTIGQAGFLVNWLLNNVNLVKDIEDLTEILKIFNIKQDFNDIVFVPALTGLYAPYWDDNCRGAIFGIDGNTQQKDLVIGCLKGLALQVGIILEEMKKYVNGNKMDISIDGGLSQNDEFLKLQASLLLKNNFTLIRNINHEATSFGCAVASAFAYKNVNDRVMWKNIDDLKEKVSFYHESLNQGDSNVFICSDDIHKLNKEYRRWNSAVKRSSLWLLENDENSNTDDTLLTSKL</sequence>
<dbReference type="PANTHER" id="PTHR10196">
    <property type="entry name" value="SUGAR KINASE"/>
    <property type="match status" value="1"/>
</dbReference>
<dbReference type="SUPFAM" id="SSF53067">
    <property type="entry name" value="Actin-like ATPase domain"/>
    <property type="match status" value="2"/>
</dbReference>
<comment type="similarity">
    <text evidence="2">Belongs to the FGGY kinase family.</text>
</comment>
<comment type="pathway">
    <text evidence="1">Polyol metabolism; glycerol degradation via glycerol kinase pathway; sn-glycerol 3-phosphate from glycerol: step 1/1.</text>
</comment>
<dbReference type="PIRSF" id="PIRSF000538">
    <property type="entry name" value="GlpK"/>
    <property type="match status" value="1"/>
</dbReference>
<keyword evidence="5" id="KW-0547">Nucleotide-binding</keyword>
<dbReference type="InterPro" id="IPR018484">
    <property type="entry name" value="FGGY_N"/>
</dbReference>
<dbReference type="GO" id="GO:0005739">
    <property type="term" value="C:mitochondrion"/>
    <property type="evidence" value="ECO:0007669"/>
    <property type="project" value="TreeGrafter"/>
</dbReference>
<protein>
    <recommendedName>
        <fullName evidence="3">glycerol kinase</fullName>
        <ecNumber evidence="3">2.7.1.30</ecNumber>
    </recommendedName>
    <alternativeName>
        <fullName evidence="8">ATP:glycerol 3-phosphotransferase</fullName>
    </alternativeName>
</protein>
<accession>A0A1B7TB84</accession>
<dbReference type="InterPro" id="IPR043129">
    <property type="entry name" value="ATPase_NBD"/>
</dbReference>
<dbReference type="UniPathway" id="UPA00618">
    <property type="reaction ID" value="UER00672"/>
</dbReference>
<dbReference type="InterPro" id="IPR018483">
    <property type="entry name" value="Carb_kinase_FGGY_CS"/>
</dbReference>
<proteinExistence type="inferred from homology"/>
<reference evidence="12" key="1">
    <citation type="journal article" date="2016" name="Proc. Natl. Acad. Sci. U.S.A.">
        <title>Comparative genomics of biotechnologically important yeasts.</title>
        <authorList>
            <person name="Riley R."/>
            <person name="Haridas S."/>
            <person name="Wolfe K.H."/>
            <person name="Lopes M.R."/>
            <person name="Hittinger C.T."/>
            <person name="Goeker M."/>
            <person name="Salamov A.A."/>
            <person name="Wisecaver J.H."/>
            <person name="Long T.M."/>
            <person name="Calvey C.H."/>
            <person name="Aerts A.L."/>
            <person name="Barry K.W."/>
            <person name="Choi C."/>
            <person name="Clum A."/>
            <person name="Coughlan A.Y."/>
            <person name="Deshpande S."/>
            <person name="Douglass A.P."/>
            <person name="Hanson S.J."/>
            <person name="Klenk H.-P."/>
            <person name="LaButti K.M."/>
            <person name="Lapidus A."/>
            <person name="Lindquist E.A."/>
            <person name="Lipzen A.M."/>
            <person name="Meier-Kolthoff J.P."/>
            <person name="Ohm R.A."/>
            <person name="Otillar R.P."/>
            <person name="Pangilinan J.L."/>
            <person name="Peng Y."/>
            <person name="Rokas A."/>
            <person name="Rosa C.A."/>
            <person name="Scheuner C."/>
            <person name="Sibirny A.A."/>
            <person name="Slot J.C."/>
            <person name="Stielow J.B."/>
            <person name="Sun H."/>
            <person name="Kurtzman C.P."/>
            <person name="Blackwell M."/>
            <person name="Grigoriev I.V."/>
            <person name="Jeffries T.W."/>
        </authorList>
    </citation>
    <scope>NUCLEOTIDE SEQUENCE [LARGE SCALE GENOMIC DNA]</scope>
    <source>
        <strain evidence="12">NRRL Y-1626</strain>
    </source>
</reference>
<dbReference type="EC" id="2.7.1.30" evidence="3"/>
<dbReference type="GO" id="GO:0004370">
    <property type="term" value="F:glycerol kinase activity"/>
    <property type="evidence" value="ECO:0007669"/>
    <property type="project" value="UniProtKB-EC"/>
</dbReference>
<comment type="caution">
    <text evidence="11">The sequence shown here is derived from an EMBL/GenBank/DDBJ whole genome shotgun (WGS) entry which is preliminary data.</text>
</comment>
<keyword evidence="12" id="KW-1185">Reference proteome</keyword>
<dbReference type="InterPro" id="IPR018485">
    <property type="entry name" value="FGGY_C"/>
</dbReference>
<evidence type="ECO:0000256" key="5">
    <source>
        <dbReference type="ARBA" id="ARBA00022741"/>
    </source>
</evidence>
<dbReference type="PANTHER" id="PTHR10196:SF69">
    <property type="entry name" value="GLYCEROL KINASE"/>
    <property type="match status" value="1"/>
</dbReference>